<evidence type="ECO:0000256" key="1">
    <source>
        <dbReference type="SAM" id="MobiDB-lite"/>
    </source>
</evidence>
<comment type="caution">
    <text evidence="2">The sequence shown here is derived from an EMBL/GenBank/DDBJ whole genome shotgun (WGS) entry which is preliminary data.</text>
</comment>
<organism evidence="2 3">
    <name type="scientific">Goodfellowiella coeruleoviolacea</name>
    <dbReference type="NCBI Taxonomy" id="334858"/>
    <lineage>
        <taxon>Bacteria</taxon>
        <taxon>Bacillati</taxon>
        <taxon>Actinomycetota</taxon>
        <taxon>Actinomycetes</taxon>
        <taxon>Pseudonocardiales</taxon>
        <taxon>Pseudonocardiaceae</taxon>
        <taxon>Goodfellowiella</taxon>
    </lineage>
</organism>
<sequence>MAEELSGNPQTSGAANPPDRANNGLTSVFADMRKKSDDVEGAAFRLSDRTENPLASVFGEATEKSLTEPEEQGFNQSDRTKNALTRLFPGAGKKPEQGSFRDLSADQAAAELERVAFLPDSVERHAELERLMAAPGVLGQMTRRYLMDLAELAEAEQGTGGQLVSSEEASRGSGLLASAGKKPSDQHFPAIPENLPPRPAPVVTSSKEGSNRLTTGLLRDVVKVLERHGFHRPDDRTAARHAMGGTIAGLIELCAAFEGSRFDIPPDAVLTALSRQGAEINQDGDRWPPCN</sequence>
<name>A0AAE3KIL4_9PSEU</name>
<feature type="region of interest" description="Disordered" evidence="1">
    <location>
        <begin position="158"/>
        <end position="210"/>
    </location>
</feature>
<protein>
    <submittedName>
        <fullName evidence="2">Uncharacterized protein</fullName>
    </submittedName>
</protein>
<feature type="region of interest" description="Disordered" evidence="1">
    <location>
        <begin position="60"/>
        <end position="82"/>
    </location>
</feature>
<dbReference type="AlphaFoldDB" id="A0AAE3KIL4"/>
<dbReference type="Proteomes" id="UP001206128">
    <property type="component" value="Unassembled WGS sequence"/>
</dbReference>
<reference evidence="2" key="1">
    <citation type="submission" date="2022-06" db="EMBL/GenBank/DDBJ databases">
        <title>Genomic Encyclopedia of Archaeal and Bacterial Type Strains, Phase II (KMG-II): from individual species to whole genera.</title>
        <authorList>
            <person name="Goeker M."/>
        </authorList>
    </citation>
    <scope>NUCLEOTIDE SEQUENCE</scope>
    <source>
        <strain evidence="2">DSM 43935</strain>
    </source>
</reference>
<accession>A0AAE3KIL4</accession>
<feature type="region of interest" description="Disordered" evidence="1">
    <location>
        <begin position="1"/>
        <end position="33"/>
    </location>
</feature>
<dbReference type="EMBL" id="JAMTCK010000012">
    <property type="protein sequence ID" value="MCP2168112.1"/>
    <property type="molecule type" value="Genomic_DNA"/>
</dbReference>
<proteinExistence type="predicted"/>
<gene>
    <name evidence="2" type="ORF">LX83_004986</name>
</gene>
<evidence type="ECO:0000313" key="3">
    <source>
        <dbReference type="Proteomes" id="UP001206128"/>
    </source>
</evidence>
<dbReference type="RefSeq" id="WP_253775633.1">
    <property type="nucleotide sequence ID" value="NZ_JAMTCK010000012.1"/>
</dbReference>
<evidence type="ECO:0000313" key="2">
    <source>
        <dbReference type="EMBL" id="MCP2168112.1"/>
    </source>
</evidence>
<keyword evidence="3" id="KW-1185">Reference proteome</keyword>